<dbReference type="EMBL" id="JAUZQC010000005">
    <property type="protein sequence ID" value="KAK5870961.1"/>
    <property type="molecule type" value="Genomic_DNA"/>
</dbReference>
<accession>A0AAN7XVQ7</accession>
<sequence>MLTGSRKRIFCLLRSERLILSQCTHPNSVLQSALILQIEPHRTELQETHGPFAASTLQKDLRKITCHRCLSSLPSLFI</sequence>
<protein>
    <submittedName>
        <fullName evidence="1">Uncharacterized protein</fullName>
    </submittedName>
</protein>
<keyword evidence="2" id="KW-1185">Reference proteome</keyword>
<name>A0AAN7XVQ7_ELEMC</name>
<reference evidence="1 2" key="1">
    <citation type="journal article" date="2023" name="Genes (Basel)">
        <title>Chromosome-Level Genome Assembly and Circadian Gene Repertoire of the Patagonia Blennie Eleginops maclovinus-The Closest Ancestral Proxy of Antarctic Cryonotothenioids.</title>
        <authorList>
            <person name="Cheng C.C."/>
            <person name="Rivera-Colon A.G."/>
            <person name="Minhas B.F."/>
            <person name="Wilson L."/>
            <person name="Rayamajhi N."/>
            <person name="Vargas-Chacoff L."/>
            <person name="Catchen J.M."/>
        </authorList>
    </citation>
    <scope>NUCLEOTIDE SEQUENCE [LARGE SCALE GENOMIC DNA]</scope>
    <source>
        <strain evidence="1">JMC-PN-2008</strain>
    </source>
</reference>
<evidence type="ECO:0000313" key="2">
    <source>
        <dbReference type="Proteomes" id="UP001346869"/>
    </source>
</evidence>
<reference evidence="1 2" key="2">
    <citation type="journal article" date="2023" name="Mol. Biol. Evol.">
        <title>Genomics of Secondarily Temperate Adaptation in the Only Non-Antarctic Icefish.</title>
        <authorList>
            <person name="Rivera-Colon A.G."/>
            <person name="Rayamajhi N."/>
            <person name="Minhas B.F."/>
            <person name="Madrigal G."/>
            <person name="Bilyk K.T."/>
            <person name="Yoon V."/>
            <person name="Hune M."/>
            <person name="Gregory S."/>
            <person name="Cheng C.H.C."/>
            <person name="Catchen J.M."/>
        </authorList>
    </citation>
    <scope>NUCLEOTIDE SEQUENCE [LARGE SCALE GENOMIC DNA]</scope>
    <source>
        <strain evidence="1">JMC-PN-2008</strain>
    </source>
</reference>
<organism evidence="1 2">
    <name type="scientific">Eleginops maclovinus</name>
    <name type="common">Patagonian blennie</name>
    <name type="synonym">Eleginus maclovinus</name>
    <dbReference type="NCBI Taxonomy" id="56733"/>
    <lineage>
        <taxon>Eukaryota</taxon>
        <taxon>Metazoa</taxon>
        <taxon>Chordata</taxon>
        <taxon>Craniata</taxon>
        <taxon>Vertebrata</taxon>
        <taxon>Euteleostomi</taxon>
        <taxon>Actinopterygii</taxon>
        <taxon>Neopterygii</taxon>
        <taxon>Teleostei</taxon>
        <taxon>Neoteleostei</taxon>
        <taxon>Acanthomorphata</taxon>
        <taxon>Eupercaria</taxon>
        <taxon>Perciformes</taxon>
        <taxon>Notothenioidei</taxon>
        <taxon>Eleginopidae</taxon>
        <taxon>Eleginops</taxon>
    </lineage>
</organism>
<dbReference type="Proteomes" id="UP001346869">
    <property type="component" value="Unassembled WGS sequence"/>
</dbReference>
<proteinExistence type="predicted"/>
<gene>
    <name evidence="1" type="ORF">PBY51_003865</name>
</gene>
<dbReference type="AlphaFoldDB" id="A0AAN7XVQ7"/>
<evidence type="ECO:0000313" key="1">
    <source>
        <dbReference type="EMBL" id="KAK5870961.1"/>
    </source>
</evidence>
<comment type="caution">
    <text evidence="1">The sequence shown here is derived from an EMBL/GenBank/DDBJ whole genome shotgun (WGS) entry which is preliminary data.</text>
</comment>